<feature type="domain" description="SBF1/SBF2" evidence="2">
    <location>
        <begin position="59"/>
        <end position="275"/>
    </location>
</feature>
<feature type="region of interest" description="Disordered" evidence="1">
    <location>
        <begin position="214"/>
        <end position="234"/>
    </location>
</feature>
<sequence length="277" mass="31271">TICTRDSVPEFPHLDKDLVNAAIKEGLKKQQNSRPYSARVSQPCIVKLGTAIHVLNGRTDISQSARRLEVLRQCLGYIFSDKISEAKKTSGAVFYSIKSHEDARIALCNELASYKKQNKPKLNNQQFEMIANLLNCALEASSSIDEHGIAYMVLTLATTFHRKLSEEATQFIYTDIQRHAVWANMQFWEMSFYSDVQLQIRNLYLSHEDYNQNNNNNDNSAVTDSLSTSSADTVTHQGSTITHDLCADHPSHQNGTTVHEKTALEIAAEQMRLYTQK</sequence>
<evidence type="ECO:0000256" key="1">
    <source>
        <dbReference type="SAM" id="MobiDB-lite"/>
    </source>
</evidence>
<dbReference type="InterPro" id="IPR022096">
    <property type="entry name" value="SBF1/SBF2"/>
</dbReference>
<dbReference type="EMBL" id="CAJOAY010011089">
    <property type="protein sequence ID" value="CAF4231544.1"/>
    <property type="molecule type" value="Genomic_DNA"/>
</dbReference>
<feature type="non-terminal residue" evidence="3">
    <location>
        <position position="1"/>
    </location>
</feature>
<name>A0A820DG05_9BILA</name>
<feature type="compositionally biased region" description="Polar residues" evidence="1">
    <location>
        <begin position="220"/>
        <end position="234"/>
    </location>
</feature>
<gene>
    <name evidence="3" type="ORF">OKA104_LOCUS42586</name>
</gene>
<evidence type="ECO:0000259" key="2">
    <source>
        <dbReference type="Pfam" id="PF12335"/>
    </source>
</evidence>
<feature type="non-terminal residue" evidence="3">
    <location>
        <position position="277"/>
    </location>
</feature>
<comment type="caution">
    <text evidence="3">The sequence shown here is derived from an EMBL/GenBank/DDBJ whole genome shotgun (WGS) entry which is preliminary data.</text>
</comment>
<accession>A0A820DG05</accession>
<reference evidence="3" key="1">
    <citation type="submission" date="2021-02" db="EMBL/GenBank/DDBJ databases">
        <authorList>
            <person name="Nowell W R."/>
        </authorList>
    </citation>
    <scope>NUCLEOTIDE SEQUENCE</scope>
</reference>
<evidence type="ECO:0000313" key="4">
    <source>
        <dbReference type="Proteomes" id="UP000663881"/>
    </source>
</evidence>
<protein>
    <recommendedName>
        <fullName evidence="2">SBF1/SBF2 domain-containing protein</fullName>
    </recommendedName>
</protein>
<proteinExistence type="predicted"/>
<dbReference type="AlphaFoldDB" id="A0A820DG05"/>
<dbReference type="Pfam" id="PF12335">
    <property type="entry name" value="SBF2"/>
    <property type="match status" value="1"/>
</dbReference>
<evidence type="ECO:0000313" key="3">
    <source>
        <dbReference type="EMBL" id="CAF4231544.1"/>
    </source>
</evidence>
<organism evidence="3 4">
    <name type="scientific">Adineta steineri</name>
    <dbReference type="NCBI Taxonomy" id="433720"/>
    <lineage>
        <taxon>Eukaryota</taxon>
        <taxon>Metazoa</taxon>
        <taxon>Spiralia</taxon>
        <taxon>Gnathifera</taxon>
        <taxon>Rotifera</taxon>
        <taxon>Eurotatoria</taxon>
        <taxon>Bdelloidea</taxon>
        <taxon>Adinetida</taxon>
        <taxon>Adinetidae</taxon>
        <taxon>Adineta</taxon>
    </lineage>
</organism>
<dbReference type="Proteomes" id="UP000663881">
    <property type="component" value="Unassembled WGS sequence"/>
</dbReference>